<keyword evidence="2" id="KW-1133">Transmembrane helix</keyword>
<evidence type="ECO:0000313" key="4">
    <source>
        <dbReference type="EMBL" id="CDJ47521.1"/>
    </source>
</evidence>
<dbReference type="InterPro" id="IPR051647">
    <property type="entry name" value="Mediator_comp_sub12"/>
</dbReference>
<proteinExistence type="predicted"/>
<protein>
    <recommendedName>
        <fullName evidence="3">Protein kinase domain-containing protein</fullName>
    </recommendedName>
</protein>
<dbReference type="PANTHER" id="PTHR46007:SF8">
    <property type="entry name" value="C2H2-TYPE DOMAIN-CONTAINING PROTEIN"/>
    <property type="match status" value="1"/>
</dbReference>
<dbReference type="GO" id="GO:0005524">
    <property type="term" value="F:ATP binding"/>
    <property type="evidence" value="ECO:0007669"/>
    <property type="project" value="InterPro"/>
</dbReference>
<dbReference type="EMBL" id="HG710752">
    <property type="protein sequence ID" value="CDJ47521.1"/>
    <property type="molecule type" value="Genomic_DNA"/>
</dbReference>
<feature type="domain" description="Protein kinase" evidence="3">
    <location>
        <begin position="243"/>
        <end position="594"/>
    </location>
</feature>
<dbReference type="PROSITE" id="PS50011">
    <property type="entry name" value="PROTEIN_KINASE_DOM"/>
    <property type="match status" value="1"/>
</dbReference>
<keyword evidence="2" id="KW-0812">Transmembrane</keyword>
<dbReference type="Proteomes" id="UP000030750">
    <property type="component" value="Unassembled WGS sequence"/>
</dbReference>
<feature type="coiled-coil region" evidence="1">
    <location>
        <begin position="106"/>
        <end position="143"/>
    </location>
</feature>
<dbReference type="SMART" id="SM00220">
    <property type="entry name" value="S_TKc"/>
    <property type="match status" value="1"/>
</dbReference>
<keyword evidence="2" id="KW-0472">Membrane</keyword>
<dbReference type="VEuPathDB" id="ToxoDB:EBH_0016430"/>
<dbReference type="AlphaFoldDB" id="U6LBI2"/>
<dbReference type="GO" id="GO:0045944">
    <property type="term" value="P:positive regulation of transcription by RNA polymerase II"/>
    <property type="evidence" value="ECO:0007669"/>
    <property type="project" value="TreeGrafter"/>
</dbReference>
<evidence type="ECO:0000256" key="1">
    <source>
        <dbReference type="SAM" id="Coils"/>
    </source>
</evidence>
<evidence type="ECO:0000256" key="2">
    <source>
        <dbReference type="SAM" id="Phobius"/>
    </source>
</evidence>
<name>U6LBI2_9EIME</name>
<accession>U6LBI2</accession>
<dbReference type="Gene3D" id="1.10.510.10">
    <property type="entry name" value="Transferase(Phosphotransferase) domain 1"/>
    <property type="match status" value="1"/>
</dbReference>
<sequence>MADSEGSSLLQQQREAAAAAAAAAAARAAGAAAGEDGGEGAAYSIRRNGEAAATAAAAAAAAEGENPLLGATAKARGRGGQPHVGALLGVIAAGVAAAVLSALLLVPASRQQLQQQLQQLQQLQQQHQEQQEQQQQQQQQQELAAAWAEVEQQDEFRTLKSLAAAEEDAPPYLKDGKKELANIIGNRKEHPFPRPGSLGQDVLGALGGALSNDKRSSLIGAVIKLQQQQQLGSDEVSIHPKEYIVEKYLFEDPWSVFVEVKEKKTEKVMMMRIQTLPPVIEGETITAAAAAALQQQSTAEATTAMIQAAGRTPLQQAAAERGLALAAAVATIDKLPAAVRCSRVYALSQVQLLERFYGTFEEVIGGQQLLPHQQQQQQQQRKPLTMHAKLYAAQRLLQQVLLLHSAGLSHNNIKLQNLYMRQDGSFALADFDASTKIGAPLLNVRGVTPRFADKELAVAARGGTLPPAAAADAAAEAEAATAAAAAEAEEGDEEEGAPIVDRRADMWSLGLSLFRIFTGGALPYGLDRGAPAADLLLLLEAEGVRGQQLVGPLTAAGVPHRWLRLMVELLEPQRQHRIDAARIINEYSDLIHIK</sequence>
<dbReference type="GO" id="GO:0004672">
    <property type="term" value="F:protein kinase activity"/>
    <property type="evidence" value="ECO:0007669"/>
    <property type="project" value="InterPro"/>
</dbReference>
<dbReference type="GO" id="GO:0003713">
    <property type="term" value="F:transcription coactivator activity"/>
    <property type="evidence" value="ECO:0007669"/>
    <property type="project" value="TreeGrafter"/>
</dbReference>
<organism evidence="4 5">
    <name type="scientific">Eimeria brunetti</name>
    <dbReference type="NCBI Taxonomy" id="51314"/>
    <lineage>
        <taxon>Eukaryota</taxon>
        <taxon>Sar</taxon>
        <taxon>Alveolata</taxon>
        <taxon>Apicomplexa</taxon>
        <taxon>Conoidasida</taxon>
        <taxon>Coccidia</taxon>
        <taxon>Eucoccidiorida</taxon>
        <taxon>Eimeriorina</taxon>
        <taxon>Eimeriidae</taxon>
        <taxon>Eimeria</taxon>
    </lineage>
</organism>
<evidence type="ECO:0000313" key="5">
    <source>
        <dbReference type="Proteomes" id="UP000030750"/>
    </source>
</evidence>
<dbReference type="PANTHER" id="PTHR46007">
    <property type="entry name" value="MEDIATOR OF RNA POLYMERASE II TRANSCRIPTION SUBUNIT 12"/>
    <property type="match status" value="1"/>
</dbReference>
<reference evidence="4" key="1">
    <citation type="submission" date="2013-10" db="EMBL/GenBank/DDBJ databases">
        <title>Genomic analysis of the causative agents of coccidiosis in chickens.</title>
        <authorList>
            <person name="Reid A.J."/>
            <person name="Blake D."/>
            <person name="Billington K."/>
            <person name="Browne H."/>
            <person name="Dunn M."/>
            <person name="Hung S."/>
            <person name="Kawahara F."/>
            <person name="Miranda-Saavedra D."/>
            <person name="Mourier T."/>
            <person name="Nagra H."/>
            <person name="Otto T.D."/>
            <person name="Rawlings N."/>
            <person name="Sanchez A."/>
            <person name="Sanders M."/>
            <person name="Subramaniam C."/>
            <person name="Tay Y."/>
            <person name="Dear P."/>
            <person name="Doerig C."/>
            <person name="Gruber A."/>
            <person name="Parkinson J."/>
            <person name="Shirley M."/>
            <person name="Wan K.L."/>
            <person name="Berriman M."/>
            <person name="Tomley F."/>
            <person name="Pain A."/>
        </authorList>
    </citation>
    <scope>NUCLEOTIDE SEQUENCE [LARGE SCALE GENOMIC DNA]</scope>
    <source>
        <strain evidence="4">Houghton</strain>
    </source>
</reference>
<dbReference type="InterPro" id="IPR000719">
    <property type="entry name" value="Prot_kinase_dom"/>
</dbReference>
<keyword evidence="5" id="KW-1185">Reference proteome</keyword>
<dbReference type="InterPro" id="IPR027916">
    <property type="entry name" value="Kinase-like_dom_ROP"/>
</dbReference>
<gene>
    <name evidence="4" type="ORF">EBH_0016430</name>
</gene>
<evidence type="ECO:0000259" key="3">
    <source>
        <dbReference type="PROSITE" id="PS50011"/>
    </source>
</evidence>
<feature type="transmembrane region" description="Helical" evidence="2">
    <location>
        <begin position="84"/>
        <end position="106"/>
    </location>
</feature>
<dbReference type="Pfam" id="PF14531">
    <property type="entry name" value="Kinase-like"/>
    <property type="match status" value="1"/>
</dbReference>
<dbReference type="InterPro" id="IPR011009">
    <property type="entry name" value="Kinase-like_dom_sf"/>
</dbReference>
<dbReference type="OrthoDB" id="3256376at2759"/>
<dbReference type="GO" id="GO:0016592">
    <property type="term" value="C:mediator complex"/>
    <property type="evidence" value="ECO:0007669"/>
    <property type="project" value="TreeGrafter"/>
</dbReference>
<keyword evidence="1" id="KW-0175">Coiled coil</keyword>
<dbReference type="SUPFAM" id="SSF56112">
    <property type="entry name" value="Protein kinase-like (PK-like)"/>
    <property type="match status" value="1"/>
</dbReference>
<reference evidence="4" key="2">
    <citation type="submission" date="2013-10" db="EMBL/GenBank/DDBJ databases">
        <authorList>
            <person name="Aslett M."/>
        </authorList>
    </citation>
    <scope>NUCLEOTIDE SEQUENCE [LARGE SCALE GENOMIC DNA]</scope>
    <source>
        <strain evidence="4">Houghton</strain>
    </source>
</reference>